<evidence type="ECO:0000256" key="4">
    <source>
        <dbReference type="ARBA" id="ARBA00023136"/>
    </source>
</evidence>
<feature type="domain" description="Major facilitator superfamily (MFS) profile" evidence="7">
    <location>
        <begin position="52"/>
        <end position="545"/>
    </location>
</feature>
<feature type="transmembrane region" description="Helical" evidence="6">
    <location>
        <begin position="450"/>
        <end position="469"/>
    </location>
</feature>
<proteinExistence type="predicted"/>
<evidence type="ECO:0000259" key="7">
    <source>
        <dbReference type="PROSITE" id="PS50850"/>
    </source>
</evidence>
<dbReference type="PROSITE" id="PS50850">
    <property type="entry name" value="MFS"/>
    <property type="match status" value="1"/>
</dbReference>
<dbReference type="Proteomes" id="UP001362999">
    <property type="component" value="Unassembled WGS sequence"/>
</dbReference>
<reference evidence="8 9" key="1">
    <citation type="journal article" date="2024" name="J Genomics">
        <title>Draft genome sequencing and assembly of Favolaschia claudopus CIRM-BRFM 2984 isolated from oak limbs.</title>
        <authorList>
            <person name="Navarro D."/>
            <person name="Drula E."/>
            <person name="Chaduli D."/>
            <person name="Cazenave R."/>
            <person name="Ahrendt S."/>
            <person name="Wang J."/>
            <person name="Lipzen A."/>
            <person name="Daum C."/>
            <person name="Barry K."/>
            <person name="Grigoriev I.V."/>
            <person name="Favel A."/>
            <person name="Rosso M.N."/>
            <person name="Martin F."/>
        </authorList>
    </citation>
    <scope>NUCLEOTIDE SEQUENCE [LARGE SCALE GENOMIC DNA]</scope>
    <source>
        <strain evidence="8 9">CIRM-BRFM 2984</strain>
    </source>
</reference>
<dbReference type="Gene3D" id="1.20.1720.10">
    <property type="entry name" value="Multidrug resistance protein D"/>
    <property type="match status" value="1"/>
</dbReference>
<dbReference type="PANTHER" id="PTHR23501">
    <property type="entry name" value="MAJOR FACILITATOR SUPERFAMILY"/>
    <property type="match status" value="1"/>
</dbReference>
<keyword evidence="2 6" id="KW-0812">Transmembrane</keyword>
<keyword evidence="3 6" id="KW-1133">Transmembrane helix</keyword>
<dbReference type="GO" id="GO:0005886">
    <property type="term" value="C:plasma membrane"/>
    <property type="evidence" value="ECO:0007669"/>
    <property type="project" value="TreeGrafter"/>
</dbReference>
<feature type="transmembrane region" description="Helical" evidence="6">
    <location>
        <begin position="320"/>
        <end position="341"/>
    </location>
</feature>
<dbReference type="PRINTS" id="PR01036">
    <property type="entry name" value="TCRTETB"/>
</dbReference>
<name>A0AAW0D0F8_9AGAR</name>
<gene>
    <name evidence="8" type="ORF">R3P38DRAFT_168510</name>
</gene>
<feature type="transmembrane region" description="Helical" evidence="6">
    <location>
        <begin position="385"/>
        <end position="405"/>
    </location>
</feature>
<dbReference type="GO" id="GO:0022857">
    <property type="term" value="F:transmembrane transporter activity"/>
    <property type="evidence" value="ECO:0007669"/>
    <property type="project" value="InterPro"/>
</dbReference>
<evidence type="ECO:0000256" key="5">
    <source>
        <dbReference type="SAM" id="MobiDB-lite"/>
    </source>
</evidence>
<protein>
    <submittedName>
        <fullName evidence="8">Major facilitator transporter-like protein</fullName>
    </submittedName>
</protein>
<evidence type="ECO:0000256" key="6">
    <source>
        <dbReference type="SAM" id="Phobius"/>
    </source>
</evidence>
<evidence type="ECO:0000313" key="8">
    <source>
        <dbReference type="EMBL" id="KAK7044545.1"/>
    </source>
</evidence>
<comment type="subcellular location">
    <subcellularLocation>
        <location evidence="1">Membrane</location>
        <topology evidence="1">Multi-pass membrane protein</topology>
    </subcellularLocation>
</comment>
<accession>A0AAW0D0F8</accession>
<dbReference type="Pfam" id="PF07690">
    <property type="entry name" value="MFS_1"/>
    <property type="match status" value="1"/>
</dbReference>
<dbReference type="AlphaFoldDB" id="A0AAW0D0F8"/>
<feature type="transmembrane region" description="Helical" evidence="6">
    <location>
        <begin position="175"/>
        <end position="195"/>
    </location>
</feature>
<dbReference type="InterPro" id="IPR011701">
    <property type="entry name" value="MFS"/>
</dbReference>
<feature type="transmembrane region" description="Helical" evidence="6">
    <location>
        <begin position="86"/>
        <end position="104"/>
    </location>
</feature>
<feature type="transmembrane region" description="Helical" evidence="6">
    <location>
        <begin position="361"/>
        <end position="378"/>
    </location>
</feature>
<dbReference type="InterPro" id="IPR020846">
    <property type="entry name" value="MFS_dom"/>
</dbReference>
<evidence type="ECO:0000313" key="9">
    <source>
        <dbReference type="Proteomes" id="UP001362999"/>
    </source>
</evidence>
<dbReference type="SUPFAM" id="SSF103473">
    <property type="entry name" value="MFS general substrate transporter"/>
    <property type="match status" value="1"/>
</dbReference>
<feature type="transmembrane region" description="Helical" evidence="6">
    <location>
        <begin position="522"/>
        <end position="541"/>
    </location>
</feature>
<feature type="transmembrane region" description="Helical" evidence="6">
    <location>
        <begin position="116"/>
        <end position="136"/>
    </location>
</feature>
<dbReference type="Gene3D" id="1.20.1250.20">
    <property type="entry name" value="MFS general substrate transporter like domains"/>
    <property type="match status" value="1"/>
</dbReference>
<evidence type="ECO:0000256" key="1">
    <source>
        <dbReference type="ARBA" id="ARBA00004141"/>
    </source>
</evidence>
<feature type="transmembrane region" description="Helical" evidence="6">
    <location>
        <begin position="411"/>
        <end position="429"/>
    </location>
</feature>
<feature type="transmembrane region" description="Helical" evidence="6">
    <location>
        <begin position="248"/>
        <end position="271"/>
    </location>
</feature>
<evidence type="ECO:0000256" key="3">
    <source>
        <dbReference type="ARBA" id="ARBA00022989"/>
    </source>
</evidence>
<evidence type="ECO:0000256" key="2">
    <source>
        <dbReference type="ARBA" id="ARBA00022692"/>
    </source>
</evidence>
<feature type="transmembrane region" description="Helical" evidence="6">
    <location>
        <begin position="283"/>
        <end position="300"/>
    </location>
</feature>
<keyword evidence="4 6" id="KW-0472">Membrane</keyword>
<organism evidence="8 9">
    <name type="scientific">Favolaschia claudopus</name>
    <dbReference type="NCBI Taxonomy" id="2862362"/>
    <lineage>
        <taxon>Eukaryota</taxon>
        <taxon>Fungi</taxon>
        <taxon>Dikarya</taxon>
        <taxon>Basidiomycota</taxon>
        <taxon>Agaricomycotina</taxon>
        <taxon>Agaricomycetes</taxon>
        <taxon>Agaricomycetidae</taxon>
        <taxon>Agaricales</taxon>
        <taxon>Marasmiineae</taxon>
        <taxon>Mycenaceae</taxon>
        <taxon>Favolaschia</taxon>
    </lineage>
</organism>
<feature type="transmembrane region" description="Helical" evidence="6">
    <location>
        <begin position="49"/>
        <end position="74"/>
    </location>
</feature>
<dbReference type="EMBL" id="JAWWNJ010000011">
    <property type="protein sequence ID" value="KAK7044545.1"/>
    <property type="molecule type" value="Genomic_DNA"/>
</dbReference>
<feature type="region of interest" description="Disordered" evidence="5">
    <location>
        <begin position="547"/>
        <end position="569"/>
    </location>
</feature>
<dbReference type="CDD" id="cd17502">
    <property type="entry name" value="MFS_Azr1_MDR_like"/>
    <property type="match status" value="1"/>
</dbReference>
<dbReference type="PANTHER" id="PTHR23501:SF198">
    <property type="entry name" value="AZOLE RESISTANCE PROTEIN 1-RELATED"/>
    <property type="match status" value="1"/>
</dbReference>
<comment type="caution">
    <text evidence="8">The sequence shown here is derived from an EMBL/GenBank/DDBJ whole genome shotgun (WGS) entry which is preliminary data.</text>
</comment>
<feature type="transmembrane region" description="Helical" evidence="6">
    <location>
        <begin position="142"/>
        <end position="163"/>
    </location>
</feature>
<sequence length="569" mass="61101">MSLSQISEGAPRHSGSMDSTIQAASIVQRKDAAAPSDANVDTILTGKKLLVVFVAMVLSLLVTSLDQTILATALPSIASDFNSFTLQGWVATSFILAQTTFLLFYGQALKIYSAKWVLISSIVIFEVGSLLCALAQNIDQVIAGRTVSGLGAAGIFVSIFQIIAQVTRLEDRPRYFGALGAVLAVASVVGPLIGGAFTDNLSWRWCFWINLPLGGVSLVGVSFLLKASPPLGSDPTKRTWRDIWEQSLGLDFVGAILVAGAVTSLNLALQWGGNIKPWNDKGVIISFVFAGVLTAVYVIWEKYLGEKAMTPMAIFQTRSVWGIMAYCFFTRFCMLLFSYYLPIYYQAVRDRTPTESGIDLLPFQLSLIITVLICGQIVGKTGYYWPFLPIGTLFLAIGSGLLYTLGLSTSSANIIGFQILIGIGTGMGQQNSLLGIQVQFRDAPNLLSQATSMASFALFFGGTVGLGVAEPVFASELTKFLLKYAPDAPAVIAKESPTAIYTSLAPELIPGVVRSYMESLKIVFVIGVPLAGLALLASLLIENTRLKKTDPSEPSPEKVDAEQAMSKEV</sequence>
<keyword evidence="9" id="KW-1185">Reference proteome</keyword>
<feature type="transmembrane region" description="Helical" evidence="6">
    <location>
        <begin position="207"/>
        <end position="227"/>
    </location>
</feature>
<dbReference type="InterPro" id="IPR036259">
    <property type="entry name" value="MFS_trans_sf"/>
</dbReference>